<dbReference type="OrthoDB" id="8127at2157"/>
<evidence type="ECO:0000256" key="7">
    <source>
        <dbReference type="PROSITE-ProRule" id="PRU00169"/>
    </source>
</evidence>
<keyword evidence="13" id="KW-1185">Reference proteome</keyword>
<dbReference type="SMART" id="SM00388">
    <property type="entry name" value="HisKA"/>
    <property type="match status" value="1"/>
</dbReference>
<keyword evidence="5 12" id="KW-0418">Kinase</keyword>
<dbReference type="SMART" id="SM00387">
    <property type="entry name" value="HATPase_c"/>
    <property type="match status" value="1"/>
</dbReference>
<dbReference type="CDD" id="cd00156">
    <property type="entry name" value="REC"/>
    <property type="match status" value="1"/>
</dbReference>
<dbReference type="GeneID" id="39848471"/>
<dbReference type="KEGG" id="hsn:DV733_11365"/>
<comment type="catalytic activity">
    <reaction evidence="1">
        <text>ATP + protein L-histidine = ADP + protein N-phospho-L-histidine.</text>
        <dbReference type="EC" id="2.7.13.3"/>
    </reaction>
</comment>
<dbReference type="InterPro" id="IPR003594">
    <property type="entry name" value="HATPase_dom"/>
</dbReference>
<gene>
    <name evidence="12" type="ORF">DV733_11365</name>
</gene>
<dbReference type="GO" id="GO:0000155">
    <property type="term" value="F:phosphorelay sensor kinase activity"/>
    <property type="evidence" value="ECO:0007669"/>
    <property type="project" value="InterPro"/>
</dbReference>
<dbReference type="InterPro" id="IPR036097">
    <property type="entry name" value="HisK_dim/P_sf"/>
</dbReference>
<dbReference type="Pfam" id="PF00512">
    <property type="entry name" value="HisKA"/>
    <property type="match status" value="1"/>
</dbReference>
<dbReference type="InterPro" id="IPR029016">
    <property type="entry name" value="GAF-like_dom_sf"/>
</dbReference>
<dbReference type="Pfam" id="PF13185">
    <property type="entry name" value="GAF_2"/>
    <property type="match status" value="1"/>
</dbReference>
<dbReference type="Gene3D" id="3.30.450.40">
    <property type="match status" value="1"/>
</dbReference>
<dbReference type="RefSeq" id="WP_049994591.1">
    <property type="nucleotide sequence ID" value="NZ_CP031310.1"/>
</dbReference>
<evidence type="ECO:0000256" key="2">
    <source>
        <dbReference type="ARBA" id="ARBA00012438"/>
    </source>
</evidence>
<dbReference type="InterPro" id="IPR013656">
    <property type="entry name" value="PAS_4"/>
</dbReference>
<organism evidence="12 13">
    <name type="scientific">Halapricum salinum</name>
    <dbReference type="NCBI Taxonomy" id="1457250"/>
    <lineage>
        <taxon>Archaea</taxon>
        <taxon>Methanobacteriati</taxon>
        <taxon>Methanobacteriota</taxon>
        <taxon>Stenosarchaea group</taxon>
        <taxon>Halobacteria</taxon>
        <taxon>Halobacteriales</taxon>
        <taxon>Haloarculaceae</taxon>
        <taxon>Halapricum</taxon>
    </lineage>
</organism>
<evidence type="ECO:0000259" key="11">
    <source>
        <dbReference type="PROSITE" id="PS50113"/>
    </source>
</evidence>
<dbReference type="SUPFAM" id="SSF55874">
    <property type="entry name" value="ATPase domain of HSP90 chaperone/DNA topoisomerase II/histidine kinase"/>
    <property type="match status" value="1"/>
</dbReference>
<proteinExistence type="predicted"/>
<evidence type="ECO:0000256" key="3">
    <source>
        <dbReference type="ARBA" id="ARBA00022553"/>
    </source>
</evidence>
<dbReference type="SUPFAM" id="SSF55781">
    <property type="entry name" value="GAF domain-like"/>
    <property type="match status" value="1"/>
</dbReference>
<dbReference type="EMBL" id="CP031310">
    <property type="protein sequence ID" value="QCC51796.1"/>
    <property type="molecule type" value="Genomic_DNA"/>
</dbReference>
<dbReference type="Gene3D" id="3.30.565.10">
    <property type="entry name" value="Histidine kinase-like ATPase, C-terminal domain"/>
    <property type="match status" value="1"/>
</dbReference>
<dbReference type="InterPro" id="IPR035965">
    <property type="entry name" value="PAS-like_dom_sf"/>
</dbReference>
<dbReference type="SMART" id="SM00448">
    <property type="entry name" value="REC"/>
    <property type="match status" value="1"/>
</dbReference>
<dbReference type="InterPro" id="IPR001789">
    <property type="entry name" value="Sig_transdc_resp-reg_receiver"/>
</dbReference>
<evidence type="ECO:0000259" key="9">
    <source>
        <dbReference type="PROSITE" id="PS50109"/>
    </source>
</evidence>
<evidence type="ECO:0000256" key="6">
    <source>
        <dbReference type="ARBA" id="ARBA00023012"/>
    </source>
</evidence>
<dbReference type="AlphaFoldDB" id="A0A4D6HES1"/>
<dbReference type="CDD" id="cd00082">
    <property type="entry name" value="HisKA"/>
    <property type="match status" value="1"/>
</dbReference>
<keyword evidence="4" id="KW-0808">Transferase</keyword>
<feature type="domain" description="Response regulatory" evidence="10">
    <location>
        <begin position="6"/>
        <end position="121"/>
    </location>
</feature>
<keyword evidence="8" id="KW-0175">Coiled coil</keyword>
<dbReference type="InterPro" id="IPR036890">
    <property type="entry name" value="HATPase_C_sf"/>
</dbReference>
<dbReference type="Proteomes" id="UP000296706">
    <property type="component" value="Chromosome"/>
</dbReference>
<dbReference type="InterPro" id="IPR003018">
    <property type="entry name" value="GAF"/>
</dbReference>
<dbReference type="InterPro" id="IPR005467">
    <property type="entry name" value="His_kinase_dom"/>
</dbReference>
<protein>
    <recommendedName>
        <fullName evidence="2">histidine kinase</fullName>
        <ecNumber evidence="2">2.7.13.3</ecNumber>
    </recommendedName>
</protein>
<evidence type="ECO:0000313" key="13">
    <source>
        <dbReference type="Proteomes" id="UP000296706"/>
    </source>
</evidence>
<evidence type="ECO:0000256" key="8">
    <source>
        <dbReference type="SAM" id="Coils"/>
    </source>
</evidence>
<dbReference type="PROSITE" id="PS50109">
    <property type="entry name" value="HIS_KIN"/>
    <property type="match status" value="1"/>
</dbReference>
<dbReference type="InterPro" id="IPR000700">
    <property type="entry name" value="PAS-assoc_C"/>
</dbReference>
<reference evidence="12 13" key="1">
    <citation type="journal article" date="2019" name="Nat. Commun.">
        <title>A new type of DNA phosphorothioation-based antiviral system in archaea.</title>
        <authorList>
            <person name="Xiong L."/>
            <person name="Liu S."/>
            <person name="Chen S."/>
            <person name="Xiao Y."/>
            <person name="Zhu B."/>
            <person name="Gao Y."/>
            <person name="Zhang Y."/>
            <person name="Chen B."/>
            <person name="Luo J."/>
            <person name="Deng Z."/>
            <person name="Chen X."/>
            <person name="Wang L."/>
            <person name="Chen S."/>
        </authorList>
    </citation>
    <scope>NUCLEOTIDE SEQUENCE [LARGE SCALE GENOMIC DNA]</scope>
    <source>
        <strain evidence="12 13">CBA1105</strain>
    </source>
</reference>
<evidence type="ECO:0000256" key="4">
    <source>
        <dbReference type="ARBA" id="ARBA00022679"/>
    </source>
</evidence>
<feature type="domain" description="PAC" evidence="11">
    <location>
        <begin position="201"/>
        <end position="255"/>
    </location>
</feature>
<dbReference type="SUPFAM" id="SSF47384">
    <property type="entry name" value="Homodimeric domain of signal transducing histidine kinase"/>
    <property type="match status" value="1"/>
</dbReference>
<dbReference type="SUPFAM" id="SSF55785">
    <property type="entry name" value="PYP-like sensor domain (PAS domain)"/>
    <property type="match status" value="2"/>
</dbReference>
<evidence type="ECO:0000259" key="10">
    <source>
        <dbReference type="PROSITE" id="PS50110"/>
    </source>
</evidence>
<evidence type="ECO:0000256" key="5">
    <source>
        <dbReference type="ARBA" id="ARBA00022777"/>
    </source>
</evidence>
<dbReference type="PROSITE" id="PS50113">
    <property type="entry name" value="PAC"/>
    <property type="match status" value="1"/>
</dbReference>
<dbReference type="SUPFAM" id="SSF52172">
    <property type="entry name" value="CheY-like"/>
    <property type="match status" value="1"/>
</dbReference>
<dbReference type="Gene3D" id="3.30.450.20">
    <property type="entry name" value="PAS domain"/>
    <property type="match status" value="2"/>
</dbReference>
<feature type="coiled-coil region" evidence="8">
    <location>
        <begin position="239"/>
        <end position="266"/>
    </location>
</feature>
<sequence>MSESRRLLQVDSDDAVREQTATVVREATAFEYEGVSTAQAALSRLSSSTFDCVVTAAQLPERDGVALLDSIRAEHDDVAVVFCDDVSDPTVPASALNRGADGYVHRDEEDWPQELLERVHDAARTRRERRDHRRASSILDSLFEQVPEHIHLYVKDETGTHIRVTDTLFDADMLLGKPDYEVVGVPPGECETYQDDLEVIDTGERVVDREERSPLYEKWFSTWKVPWRDDGSVAGLIGFTEDITERKRYEQRLERLTERFELAVAVTGVGVVDWDLNSRDVNFHGAAAAILGLDDRATLSPSTLRDQVHPEDVNAIDRLVDPGDASEIDVEFRVPSVAGWRWVQLTGECRTDEAGVPERVIGIVADTTERKERQRARTRHRKRITALHDVAAALQHCDTRTAVCERTIEAADDVLAFDQCAIMLREGDRLPIEASSEGLDVDAIDPLAVDEGLAGQCFQQGSASTAPDIRENDIARYRDDCRSVLSVPVGEHGVFQAISAEVDHFDADDLELAELLLTHTATALTRLDRERELERQTERLQRQNDRLDRFASIVSHDLRNPLEVARGHLDLSEADDEHLDRVAAMHERMDELLEDLLTLAREGDRVTDTERIELESLAAQCWQSVETDGATLDVAGTLSFGADPSGVQQLLENLYRNSVEHAATADDPSVTIRVGPLEDGFFLEDDGPGIAPEIRDRIFEPGFSTDETGTGYGLSIVAEIAESHDWTISVGESDDGGVRFEITGVDVVGCE</sequence>
<dbReference type="PRINTS" id="PR00344">
    <property type="entry name" value="BCTRLSENSOR"/>
</dbReference>
<dbReference type="Pfam" id="PF08448">
    <property type="entry name" value="PAS_4"/>
    <property type="match status" value="2"/>
</dbReference>
<feature type="domain" description="Histidine kinase" evidence="9">
    <location>
        <begin position="553"/>
        <end position="743"/>
    </location>
</feature>
<dbReference type="PANTHER" id="PTHR43711">
    <property type="entry name" value="TWO-COMPONENT HISTIDINE KINASE"/>
    <property type="match status" value="1"/>
</dbReference>
<dbReference type="Pfam" id="PF02518">
    <property type="entry name" value="HATPase_c"/>
    <property type="match status" value="1"/>
</dbReference>
<accession>A0A4D6HES1</accession>
<dbReference type="Gene3D" id="1.10.287.130">
    <property type="match status" value="1"/>
</dbReference>
<evidence type="ECO:0000313" key="12">
    <source>
        <dbReference type="EMBL" id="QCC51796.1"/>
    </source>
</evidence>
<keyword evidence="6" id="KW-0902">Two-component regulatory system</keyword>
<evidence type="ECO:0000256" key="1">
    <source>
        <dbReference type="ARBA" id="ARBA00000085"/>
    </source>
</evidence>
<dbReference type="PROSITE" id="PS50110">
    <property type="entry name" value="RESPONSE_REGULATORY"/>
    <property type="match status" value="1"/>
</dbReference>
<dbReference type="EC" id="2.7.13.3" evidence="2"/>
<dbReference type="InterPro" id="IPR011006">
    <property type="entry name" value="CheY-like_superfamily"/>
</dbReference>
<dbReference type="CDD" id="cd00075">
    <property type="entry name" value="HATPase"/>
    <property type="match status" value="1"/>
</dbReference>
<dbReference type="PANTHER" id="PTHR43711:SF1">
    <property type="entry name" value="HISTIDINE KINASE 1"/>
    <property type="match status" value="1"/>
</dbReference>
<dbReference type="InterPro" id="IPR003661">
    <property type="entry name" value="HisK_dim/P_dom"/>
</dbReference>
<name>A0A4D6HES1_9EURY</name>
<dbReference type="Pfam" id="PF00072">
    <property type="entry name" value="Response_reg"/>
    <property type="match status" value="1"/>
</dbReference>
<dbReference type="STRING" id="1457250.GCA_000755225_00616"/>
<dbReference type="InterPro" id="IPR050736">
    <property type="entry name" value="Sensor_HK_Regulatory"/>
</dbReference>
<dbReference type="InterPro" id="IPR004358">
    <property type="entry name" value="Sig_transdc_His_kin-like_C"/>
</dbReference>
<dbReference type="Gene3D" id="3.40.50.2300">
    <property type="match status" value="1"/>
</dbReference>
<keyword evidence="3" id="KW-0597">Phosphoprotein</keyword>
<comment type="caution">
    <text evidence="7">Lacks conserved residue(s) required for the propagation of feature annotation.</text>
</comment>